<protein>
    <submittedName>
        <fullName evidence="2">Alpha/beta hydrolase</fullName>
    </submittedName>
</protein>
<dbReference type="Pfam" id="PF12697">
    <property type="entry name" value="Abhydrolase_6"/>
    <property type="match status" value="1"/>
</dbReference>
<dbReference type="PANTHER" id="PTHR46438">
    <property type="entry name" value="ALPHA/BETA-HYDROLASES SUPERFAMILY PROTEIN"/>
    <property type="match status" value="1"/>
</dbReference>
<dbReference type="SUPFAM" id="SSF53474">
    <property type="entry name" value="alpha/beta-Hydrolases"/>
    <property type="match status" value="1"/>
</dbReference>
<dbReference type="AlphaFoldDB" id="A0A5R8M953"/>
<evidence type="ECO:0000313" key="3">
    <source>
        <dbReference type="Proteomes" id="UP000306973"/>
    </source>
</evidence>
<evidence type="ECO:0000259" key="1">
    <source>
        <dbReference type="Pfam" id="PF12697"/>
    </source>
</evidence>
<accession>A0A5R8M953</accession>
<proteinExistence type="predicted"/>
<dbReference type="InterPro" id="IPR029058">
    <property type="entry name" value="AB_hydrolase_fold"/>
</dbReference>
<keyword evidence="3" id="KW-1185">Reference proteome</keyword>
<dbReference type="GO" id="GO:0016787">
    <property type="term" value="F:hydrolase activity"/>
    <property type="evidence" value="ECO:0007669"/>
    <property type="project" value="UniProtKB-KW"/>
</dbReference>
<reference evidence="2 3" key="1">
    <citation type="journal article" date="2007" name="Int. J. Syst. Evol. Microbiol.">
        <title>Halomonas saccharevitans sp. nov., Halomonas arcis sp. nov. and Halomonas subterranea sp. nov., halophilic bacteria isolated from hypersaline environments of China.</title>
        <authorList>
            <person name="Xu X.W."/>
            <person name="Wu Y.H."/>
            <person name="Zhou Z."/>
            <person name="Wang C.S."/>
            <person name="Zhou Y.G."/>
            <person name="Zhang H.B."/>
            <person name="Wang Y."/>
            <person name="Wu M."/>
        </authorList>
    </citation>
    <scope>NUCLEOTIDE SEQUENCE [LARGE SCALE GENOMIC DNA]</scope>
    <source>
        <strain evidence="2 3">TBZ3</strain>
    </source>
</reference>
<name>A0A5R8M953_9GAMM</name>
<keyword evidence="2" id="KW-0378">Hydrolase</keyword>
<comment type="caution">
    <text evidence="2">The sequence shown here is derived from an EMBL/GenBank/DDBJ whole genome shotgun (WGS) entry which is preliminary data.</text>
</comment>
<dbReference type="PRINTS" id="PR00111">
    <property type="entry name" value="ABHYDROLASE"/>
</dbReference>
<organism evidence="2 3">
    <name type="scientific">Halomonas urmiana</name>
    <dbReference type="NCBI Taxonomy" id="490901"/>
    <lineage>
        <taxon>Bacteria</taxon>
        <taxon>Pseudomonadati</taxon>
        <taxon>Pseudomonadota</taxon>
        <taxon>Gammaproteobacteria</taxon>
        <taxon>Oceanospirillales</taxon>
        <taxon>Halomonadaceae</taxon>
        <taxon>Halomonas</taxon>
    </lineage>
</organism>
<evidence type="ECO:0000313" key="2">
    <source>
        <dbReference type="EMBL" id="TLF46056.1"/>
    </source>
</evidence>
<dbReference type="Proteomes" id="UP000306973">
    <property type="component" value="Unassembled WGS sequence"/>
</dbReference>
<dbReference type="EMBL" id="VBUI01000034">
    <property type="protein sequence ID" value="TLF46056.1"/>
    <property type="molecule type" value="Genomic_DNA"/>
</dbReference>
<gene>
    <name evidence="2" type="ORF">FEI13_17010</name>
</gene>
<dbReference type="RefSeq" id="WP_138182709.1">
    <property type="nucleotide sequence ID" value="NZ_VBUI01000034.1"/>
</dbReference>
<dbReference type="Gene3D" id="3.40.50.1820">
    <property type="entry name" value="alpha/beta hydrolase"/>
    <property type="match status" value="1"/>
</dbReference>
<sequence length="273" mass="30626">MNGHHIQRSFSSSQGKIAYGSEGNGPDVVLVHGTPFNSTIWRALILQLRQSFRVHWLDLPGYGHSDKFDGQDVRLRSFAKVLAEWLDHKELRNCHLVGHDFGAAAVLGAVCVERYQALSLSVIDGVVLNPWGTEYSLLVKQNQSVFNAIPKYIHEATLRAHIATASHHLLPESMVQNLVEPWIQEGGQQAYYRQVGQYDHDYTAKLEELYPKLQTPSRVFWGKEDCWVKLDVGKRLASLIPSAALRVLPDAGHLSMLDSPGLLAKELKQWLSA</sequence>
<dbReference type="InterPro" id="IPR000073">
    <property type="entry name" value="AB_hydrolase_1"/>
</dbReference>
<feature type="domain" description="AB hydrolase-1" evidence="1">
    <location>
        <begin position="28"/>
        <end position="265"/>
    </location>
</feature>